<dbReference type="Proteomes" id="UP000054893">
    <property type="component" value="Unassembled WGS sequence"/>
</dbReference>
<evidence type="ECO:0000313" key="2">
    <source>
        <dbReference type="Proteomes" id="UP000054893"/>
    </source>
</evidence>
<dbReference type="EMBL" id="FCOC02000015">
    <property type="protein sequence ID" value="SAL41822.1"/>
    <property type="molecule type" value="Genomic_DNA"/>
</dbReference>
<dbReference type="AlphaFoldDB" id="A0A158HBS7"/>
<reference evidence="1 2" key="1">
    <citation type="submission" date="2016-01" db="EMBL/GenBank/DDBJ databases">
        <authorList>
            <person name="Oliw E.H."/>
        </authorList>
    </citation>
    <scope>NUCLEOTIDE SEQUENCE [LARGE SCALE GENOMIC DNA]</scope>
    <source>
        <strain evidence="1">LMG 22029</strain>
    </source>
</reference>
<proteinExistence type="predicted"/>
<accession>A0A158HBS7</accession>
<evidence type="ECO:0000313" key="1">
    <source>
        <dbReference type="EMBL" id="SAL41822.1"/>
    </source>
</evidence>
<organism evidence="1 2">
    <name type="scientific">Caballeronia sordidicola</name>
    <name type="common">Burkholderia sordidicola</name>
    <dbReference type="NCBI Taxonomy" id="196367"/>
    <lineage>
        <taxon>Bacteria</taxon>
        <taxon>Pseudomonadati</taxon>
        <taxon>Pseudomonadota</taxon>
        <taxon>Betaproteobacteria</taxon>
        <taxon>Burkholderiales</taxon>
        <taxon>Burkholderiaceae</taxon>
        <taxon>Caballeronia</taxon>
    </lineage>
</organism>
<dbReference type="RefSeq" id="WP_157766673.1">
    <property type="nucleotide sequence ID" value="NZ_FCOC02000015.1"/>
</dbReference>
<gene>
    <name evidence="1" type="ORF">AWB64_04457</name>
</gene>
<protein>
    <submittedName>
        <fullName evidence="1">Uncharacterized protein</fullName>
    </submittedName>
</protein>
<dbReference type="OrthoDB" id="9134054at2"/>
<name>A0A158HBS7_CABSO</name>
<sequence>MMYVTTWLASILIAMLAVFFISLALPNSASDELNRASAAQAIFTGTGASVPLKHGMPHVIRR</sequence>